<sequence>MKGIVAFSVLAMVGLPWAAQAESGSGSRQAAGGGFMSSYQDDPYHDPRSLHSQRAGTGQILGAPMLSENAGVKGGPVRSAIRRGDVDPNWATTGSVPKKRRATR</sequence>
<evidence type="ECO:0000256" key="2">
    <source>
        <dbReference type="SAM" id="SignalP"/>
    </source>
</evidence>
<name>A0A1I4JPX7_9HYPH</name>
<keyword evidence="4" id="KW-1185">Reference proteome</keyword>
<evidence type="ECO:0000313" key="3">
    <source>
        <dbReference type="EMBL" id="SFL68283.1"/>
    </source>
</evidence>
<dbReference type="AlphaFoldDB" id="A0A1I4JPX7"/>
<organism evidence="3 4">
    <name type="scientific">Methylorubrum salsuginis</name>
    <dbReference type="NCBI Taxonomy" id="414703"/>
    <lineage>
        <taxon>Bacteria</taxon>
        <taxon>Pseudomonadati</taxon>
        <taxon>Pseudomonadota</taxon>
        <taxon>Alphaproteobacteria</taxon>
        <taxon>Hyphomicrobiales</taxon>
        <taxon>Methylobacteriaceae</taxon>
        <taxon>Methylorubrum</taxon>
    </lineage>
</organism>
<gene>
    <name evidence="3" type="ORF">SAMN04488125_1214</name>
</gene>
<evidence type="ECO:0000313" key="4">
    <source>
        <dbReference type="Proteomes" id="UP000198804"/>
    </source>
</evidence>
<reference evidence="4" key="1">
    <citation type="submission" date="2016-10" db="EMBL/GenBank/DDBJ databases">
        <authorList>
            <person name="Varghese N."/>
            <person name="Submissions S."/>
        </authorList>
    </citation>
    <scope>NUCLEOTIDE SEQUENCE [LARGE SCALE GENOMIC DNA]</scope>
    <source>
        <strain evidence="4">CGMCC 1.6474</strain>
    </source>
</reference>
<feature type="region of interest" description="Disordered" evidence="1">
    <location>
        <begin position="21"/>
        <end position="104"/>
    </location>
</feature>
<evidence type="ECO:0000256" key="1">
    <source>
        <dbReference type="SAM" id="MobiDB-lite"/>
    </source>
</evidence>
<feature type="signal peptide" evidence="2">
    <location>
        <begin position="1"/>
        <end position="21"/>
    </location>
</feature>
<dbReference type="RefSeq" id="WP_091950311.1">
    <property type="nucleotide sequence ID" value="NZ_FOSV01000021.1"/>
</dbReference>
<protein>
    <submittedName>
        <fullName evidence="3">Uncharacterized protein</fullName>
    </submittedName>
</protein>
<dbReference type="OrthoDB" id="8005025at2"/>
<feature type="compositionally biased region" description="Low complexity" evidence="1">
    <location>
        <begin position="21"/>
        <end position="30"/>
    </location>
</feature>
<feature type="chain" id="PRO_5011441797" evidence="2">
    <location>
        <begin position="22"/>
        <end position="104"/>
    </location>
</feature>
<keyword evidence="2" id="KW-0732">Signal</keyword>
<dbReference type="Proteomes" id="UP000198804">
    <property type="component" value="Unassembled WGS sequence"/>
</dbReference>
<proteinExistence type="predicted"/>
<accession>A0A1I4JPX7</accession>
<dbReference type="EMBL" id="FOSV01000021">
    <property type="protein sequence ID" value="SFL68283.1"/>
    <property type="molecule type" value="Genomic_DNA"/>
</dbReference>